<gene>
    <name evidence="7" type="primary">mcp1_1</name>
    <name evidence="7" type="ORF">IMCC3135_02320</name>
</gene>
<dbReference type="InterPro" id="IPR051310">
    <property type="entry name" value="MCP_chemotaxis"/>
</dbReference>
<keyword evidence="3" id="KW-0807">Transducer</keyword>
<dbReference type="EMBL" id="CP018632">
    <property type="protein sequence ID" value="ASJ70578.1"/>
    <property type="molecule type" value="Genomic_DNA"/>
</dbReference>
<dbReference type="Proteomes" id="UP000250079">
    <property type="component" value="Chromosome"/>
</dbReference>
<dbReference type="Gene3D" id="3.30.450.20">
    <property type="entry name" value="PAS domain"/>
    <property type="match status" value="1"/>
</dbReference>
<evidence type="ECO:0000256" key="4">
    <source>
        <dbReference type="SAM" id="Phobius"/>
    </source>
</evidence>
<evidence type="ECO:0000313" key="8">
    <source>
        <dbReference type="Proteomes" id="UP000250079"/>
    </source>
</evidence>
<dbReference type="InterPro" id="IPR004089">
    <property type="entry name" value="MCPsignal_dom"/>
</dbReference>
<organism evidence="7 8">
    <name type="scientific">Granulosicoccus antarcticus IMCC3135</name>
    <dbReference type="NCBI Taxonomy" id="1192854"/>
    <lineage>
        <taxon>Bacteria</taxon>
        <taxon>Pseudomonadati</taxon>
        <taxon>Pseudomonadota</taxon>
        <taxon>Gammaproteobacteria</taxon>
        <taxon>Chromatiales</taxon>
        <taxon>Granulosicoccaceae</taxon>
        <taxon>Granulosicoccus</taxon>
    </lineage>
</organism>
<feature type="domain" description="HAMP" evidence="6">
    <location>
        <begin position="332"/>
        <end position="384"/>
    </location>
</feature>
<evidence type="ECO:0000313" key="7">
    <source>
        <dbReference type="EMBL" id="ASJ70578.1"/>
    </source>
</evidence>
<dbReference type="GO" id="GO:0004888">
    <property type="term" value="F:transmembrane signaling receptor activity"/>
    <property type="evidence" value="ECO:0007669"/>
    <property type="project" value="TreeGrafter"/>
</dbReference>
<dbReference type="GO" id="GO:0007165">
    <property type="term" value="P:signal transduction"/>
    <property type="evidence" value="ECO:0007669"/>
    <property type="project" value="UniProtKB-KW"/>
</dbReference>
<keyword evidence="4" id="KW-0472">Membrane</keyword>
<evidence type="ECO:0000256" key="1">
    <source>
        <dbReference type="ARBA" id="ARBA00022500"/>
    </source>
</evidence>
<evidence type="ECO:0000256" key="3">
    <source>
        <dbReference type="PROSITE-ProRule" id="PRU00284"/>
    </source>
</evidence>
<dbReference type="PANTHER" id="PTHR43531">
    <property type="entry name" value="PROTEIN ICFG"/>
    <property type="match status" value="1"/>
</dbReference>
<sequence length="892" mass="97423">MKYLKLRCKFVLIMALLCVPTAVATVLLGNVLTRSIYLAEMEVAGAQYLQPLNQLEKLMGLHHLALLEDATRQSGKLQRSQDNIRKKMADIEAVHKQLDSLPELNSTYTTLRESVEEFLRLPFDTALSARELVHHEVLHALEQHSRRVSDNSNLILDPDLDSYYLVDATQIQLPPLLTRLYEYRSIASATPDTEQNWAQAGSRQQLLHINLQILEAMLEKVDNAINAATRYNPSLDALLSSSTQNFLTTATAALKNAELALIDSDSALMQASFDEMDRTAALGYKLQSSVNSQLQTTLQTRISQDKTRRSIMLGSVLGVVMIGVFFTFKVGYEILRTLREANRVAAAIADDRFDNKIDIHSGDETGTLLKTLAIMQKNLQLRISQERRLLIHNGRMKQALDSISSVVLFANTKDKIVYCNTSGYNYFAEYEEQLACDLPDFNMSSLIGLPIKSLCPNCPSQAVAPDGLLQSRTSERTLGNRIVRLSLNPVYDEQGEPLGTVIELYDRTEKAAIESALSNDVHAVVQAALVGDLSKRVDGTGKPTFLVPVYDGINDMLEICGTVISSAGQLFNRMADGDFSHNMTIPNGTELKGDFGQLQRDAEATVLQLTAMIARIKSNALVLSTSTSKVIDVNIRLESEALSASDKACNVSSGATSISDHVDTIASAAKELNASINEIAKNTQRSNTVASEAVTLTQSADSNVAQLSRSSHTIGNMIKVINSIAEQTNLLALNATIEAARAGDAGKGFAVVANEVKELAKETAKATEDISVQIHTIQLDSESAAIGIRAIDTIVQQINQLQLGTASAMTQQTSTTQDISRSIGSVANNSSGMSDQLAELVSGTRNTQESVNVVKQELMRLSEVATNMQQMVDQFKLTESHAETPETTPRRT</sequence>
<dbReference type="PROSITE" id="PS50111">
    <property type="entry name" value="CHEMOTAXIS_TRANSDUC_2"/>
    <property type="match status" value="1"/>
</dbReference>
<dbReference type="PANTHER" id="PTHR43531:SF11">
    <property type="entry name" value="METHYL-ACCEPTING CHEMOTAXIS PROTEIN 3"/>
    <property type="match status" value="1"/>
</dbReference>
<dbReference type="GO" id="GO:0006935">
    <property type="term" value="P:chemotaxis"/>
    <property type="evidence" value="ECO:0007669"/>
    <property type="project" value="UniProtKB-KW"/>
</dbReference>
<dbReference type="SUPFAM" id="SSF158472">
    <property type="entry name" value="HAMP domain-like"/>
    <property type="match status" value="1"/>
</dbReference>
<keyword evidence="1" id="KW-0145">Chemotaxis</keyword>
<feature type="transmembrane region" description="Helical" evidence="4">
    <location>
        <begin position="311"/>
        <end position="332"/>
    </location>
</feature>
<dbReference type="Pfam" id="PF00672">
    <property type="entry name" value="HAMP"/>
    <property type="match status" value="1"/>
</dbReference>
<proteinExistence type="inferred from homology"/>
<dbReference type="CDD" id="cd06225">
    <property type="entry name" value="HAMP"/>
    <property type="match status" value="1"/>
</dbReference>
<dbReference type="KEGG" id="gai:IMCC3135_02320"/>
<dbReference type="PROSITE" id="PS50885">
    <property type="entry name" value="HAMP"/>
    <property type="match status" value="1"/>
</dbReference>
<comment type="similarity">
    <text evidence="2">Belongs to the methyl-accepting chemotaxis (MCP) protein family.</text>
</comment>
<dbReference type="RefSeq" id="WP_169727395.1">
    <property type="nucleotide sequence ID" value="NZ_CP018632.1"/>
</dbReference>
<feature type="domain" description="Methyl-accepting transducer" evidence="5">
    <location>
        <begin position="619"/>
        <end position="852"/>
    </location>
</feature>
<dbReference type="Gene3D" id="6.10.340.10">
    <property type="match status" value="1"/>
</dbReference>
<dbReference type="SUPFAM" id="SSF58104">
    <property type="entry name" value="Methyl-accepting chemotaxis protein (MCP) signaling domain"/>
    <property type="match status" value="1"/>
</dbReference>
<dbReference type="GO" id="GO:0005886">
    <property type="term" value="C:plasma membrane"/>
    <property type="evidence" value="ECO:0007669"/>
    <property type="project" value="TreeGrafter"/>
</dbReference>
<protein>
    <submittedName>
        <fullName evidence="7">Methyl-accepting chemotaxis protein 1</fullName>
    </submittedName>
</protein>
<dbReference type="Gene3D" id="1.10.287.950">
    <property type="entry name" value="Methyl-accepting chemotaxis protein"/>
    <property type="match status" value="1"/>
</dbReference>
<dbReference type="SMART" id="SM00283">
    <property type="entry name" value="MA"/>
    <property type="match status" value="1"/>
</dbReference>
<reference evidence="7 8" key="1">
    <citation type="submission" date="2016-12" db="EMBL/GenBank/DDBJ databases">
        <authorList>
            <person name="Song W.-J."/>
            <person name="Kurnit D.M."/>
        </authorList>
    </citation>
    <scope>NUCLEOTIDE SEQUENCE [LARGE SCALE GENOMIC DNA]</scope>
    <source>
        <strain evidence="7 8">IMCC3135</strain>
    </source>
</reference>
<dbReference type="SMART" id="SM00304">
    <property type="entry name" value="HAMP"/>
    <property type="match status" value="1"/>
</dbReference>
<accession>A0A2Z2NLB2</accession>
<dbReference type="InterPro" id="IPR003660">
    <property type="entry name" value="HAMP_dom"/>
</dbReference>
<keyword evidence="8" id="KW-1185">Reference proteome</keyword>
<evidence type="ECO:0000259" key="6">
    <source>
        <dbReference type="PROSITE" id="PS50885"/>
    </source>
</evidence>
<evidence type="ECO:0000259" key="5">
    <source>
        <dbReference type="PROSITE" id="PS50111"/>
    </source>
</evidence>
<name>A0A2Z2NLB2_9GAMM</name>
<dbReference type="Pfam" id="PF00015">
    <property type="entry name" value="MCPsignal"/>
    <property type="match status" value="1"/>
</dbReference>
<evidence type="ECO:0000256" key="2">
    <source>
        <dbReference type="ARBA" id="ARBA00029447"/>
    </source>
</evidence>
<dbReference type="AlphaFoldDB" id="A0A2Z2NLB2"/>
<keyword evidence="4" id="KW-1133">Transmembrane helix</keyword>
<keyword evidence="4" id="KW-0812">Transmembrane</keyword>